<proteinExistence type="predicted"/>
<organism evidence="1 2">
    <name type="scientific">Culter alburnus</name>
    <name type="common">Topmouth culter</name>
    <dbReference type="NCBI Taxonomy" id="194366"/>
    <lineage>
        <taxon>Eukaryota</taxon>
        <taxon>Metazoa</taxon>
        <taxon>Chordata</taxon>
        <taxon>Craniata</taxon>
        <taxon>Vertebrata</taxon>
        <taxon>Euteleostomi</taxon>
        <taxon>Actinopterygii</taxon>
        <taxon>Neopterygii</taxon>
        <taxon>Teleostei</taxon>
        <taxon>Ostariophysi</taxon>
        <taxon>Cypriniformes</taxon>
        <taxon>Xenocyprididae</taxon>
        <taxon>Xenocypridinae</taxon>
        <taxon>Culter</taxon>
    </lineage>
</organism>
<accession>A0AAW1YTK5</accession>
<evidence type="ECO:0000313" key="2">
    <source>
        <dbReference type="Proteomes" id="UP001479290"/>
    </source>
</evidence>
<evidence type="ECO:0000313" key="1">
    <source>
        <dbReference type="EMBL" id="KAK9951798.1"/>
    </source>
</evidence>
<keyword evidence="2" id="KW-1185">Reference proteome</keyword>
<sequence>MRGFLGLGPIGSTSVGGPLPPLTYGSRILYRRHVYLTDTLNPGPVIVGEQLVRILLCDLYQWDEHMPGQSLKGKECPFGGHLVDCRTVMEFSREVVGQKAFRYPLTFGRAVDMVTAMGYDPAHCVSLGLSKYKYFSHIKYWDEQHHLKAWWNTKDYIELYKQTEILSIVSMECPGWSCALSCCQGECRGRGSLMF</sequence>
<reference evidence="1 2" key="1">
    <citation type="submission" date="2024-05" db="EMBL/GenBank/DDBJ databases">
        <title>A high-quality chromosomal-level genome assembly of Topmouth culter (Culter alburnus).</title>
        <authorList>
            <person name="Zhao H."/>
        </authorList>
    </citation>
    <scope>NUCLEOTIDE SEQUENCE [LARGE SCALE GENOMIC DNA]</scope>
    <source>
        <strain evidence="1">CATC2023</strain>
        <tissue evidence="1">Muscle</tissue>
    </source>
</reference>
<dbReference type="Proteomes" id="UP001479290">
    <property type="component" value="Unassembled WGS sequence"/>
</dbReference>
<name>A0AAW1YTK5_CULAL</name>
<gene>
    <name evidence="1" type="ORF">ABG768_028201</name>
</gene>
<comment type="caution">
    <text evidence="1">The sequence shown here is derived from an EMBL/GenBank/DDBJ whole genome shotgun (WGS) entry which is preliminary data.</text>
</comment>
<dbReference type="EMBL" id="JAWDJR010000025">
    <property type="protein sequence ID" value="KAK9951798.1"/>
    <property type="molecule type" value="Genomic_DNA"/>
</dbReference>
<protein>
    <submittedName>
        <fullName evidence="1">Uncharacterized protein</fullName>
    </submittedName>
</protein>
<dbReference type="AlphaFoldDB" id="A0AAW1YTK5"/>